<dbReference type="OrthoDB" id="4147939at2759"/>
<proteinExistence type="predicted"/>
<feature type="compositionally biased region" description="Polar residues" evidence="1">
    <location>
        <begin position="16"/>
        <end position="30"/>
    </location>
</feature>
<evidence type="ECO:0000256" key="1">
    <source>
        <dbReference type="SAM" id="MobiDB-lite"/>
    </source>
</evidence>
<evidence type="ECO:0000313" key="2">
    <source>
        <dbReference type="EMBL" id="KIW51838.1"/>
    </source>
</evidence>
<protein>
    <submittedName>
        <fullName evidence="2">Uncharacterized protein</fullName>
    </submittedName>
</protein>
<sequence length="210" mass="22758">MQPHTGKRKRAPPRSQGDTSAAATWNQILKNGQPPKPSELPAQLMNQNRPQAALFQPSDPAAVRSIPAQRRVATPVFLGRPRPKTPPFPFAACTVGLDPARLPSEPDPIAVAEINRVIPEPPRRANGKKNLAAMVKLLETDGMGSYDVPPARKKRELDKQHVQQTDTGARQDQPELAEDMSGADFDALFQNLADSGLVDLRSADTHSAGD</sequence>
<dbReference type="RefSeq" id="XP_013312422.1">
    <property type="nucleotide sequence ID" value="XM_013456968.1"/>
</dbReference>
<feature type="region of interest" description="Disordered" evidence="1">
    <location>
        <begin position="142"/>
        <end position="182"/>
    </location>
</feature>
<organism evidence="2 3">
    <name type="scientific">Exophiala xenobiotica</name>
    <dbReference type="NCBI Taxonomy" id="348802"/>
    <lineage>
        <taxon>Eukaryota</taxon>
        <taxon>Fungi</taxon>
        <taxon>Dikarya</taxon>
        <taxon>Ascomycota</taxon>
        <taxon>Pezizomycotina</taxon>
        <taxon>Eurotiomycetes</taxon>
        <taxon>Chaetothyriomycetidae</taxon>
        <taxon>Chaetothyriales</taxon>
        <taxon>Herpotrichiellaceae</taxon>
        <taxon>Exophiala</taxon>
    </lineage>
</organism>
<dbReference type="GeneID" id="25332431"/>
<name>A0A0D2E8U2_9EURO</name>
<gene>
    <name evidence="2" type="ORF">PV05_10523</name>
</gene>
<dbReference type="HOGENOM" id="CLU_1310146_0_0_1"/>
<dbReference type="Proteomes" id="UP000054342">
    <property type="component" value="Unassembled WGS sequence"/>
</dbReference>
<accession>A0A0D2E8U2</accession>
<feature type="compositionally biased region" description="Basic residues" evidence="1">
    <location>
        <begin position="1"/>
        <end position="12"/>
    </location>
</feature>
<dbReference type="AlphaFoldDB" id="A0A0D2E8U2"/>
<keyword evidence="3" id="KW-1185">Reference proteome</keyword>
<evidence type="ECO:0000313" key="3">
    <source>
        <dbReference type="Proteomes" id="UP000054342"/>
    </source>
</evidence>
<feature type="region of interest" description="Disordered" evidence="1">
    <location>
        <begin position="1"/>
        <end position="41"/>
    </location>
</feature>
<dbReference type="EMBL" id="KN847322">
    <property type="protein sequence ID" value="KIW51838.1"/>
    <property type="molecule type" value="Genomic_DNA"/>
</dbReference>
<reference evidence="2 3" key="1">
    <citation type="submission" date="2015-01" db="EMBL/GenBank/DDBJ databases">
        <title>The Genome Sequence of Exophiala xenobiotica CBS118157.</title>
        <authorList>
            <consortium name="The Broad Institute Genomics Platform"/>
            <person name="Cuomo C."/>
            <person name="de Hoog S."/>
            <person name="Gorbushina A."/>
            <person name="Stielow B."/>
            <person name="Teixiera M."/>
            <person name="Abouelleil A."/>
            <person name="Chapman S.B."/>
            <person name="Priest M."/>
            <person name="Young S.K."/>
            <person name="Wortman J."/>
            <person name="Nusbaum C."/>
            <person name="Birren B."/>
        </authorList>
    </citation>
    <scope>NUCLEOTIDE SEQUENCE [LARGE SCALE GENOMIC DNA]</scope>
    <source>
        <strain evidence="2 3">CBS 118157</strain>
    </source>
</reference>